<dbReference type="Gene3D" id="3.20.20.370">
    <property type="entry name" value="Glycoside hydrolase/deacetylase"/>
    <property type="match status" value="1"/>
</dbReference>
<evidence type="ECO:0000313" key="6">
    <source>
        <dbReference type="Proteomes" id="UP000241639"/>
    </source>
</evidence>
<protein>
    <submittedName>
        <fullName evidence="5">Peptidoglycan/xylan/chitin deacetylase (PgdA/CDA1 family)</fullName>
    </submittedName>
</protein>
<keyword evidence="3" id="KW-0812">Transmembrane</keyword>
<dbReference type="PANTHER" id="PTHR10587">
    <property type="entry name" value="GLYCOSYL TRANSFERASE-RELATED"/>
    <property type="match status" value="1"/>
</dbReference>
<reference evidence="5 6" key="1">
    <citation type="submission" date="2018-04" db="EMBL/GenBank/DDBJ databases">
        <title>Genomic Encyclopedia of Archaeal and Bacterial Type Strains, Phase II (KMG-II): from individual species to whole genera.</title>
        <authorList>
            <person name="Goeker M."/>
        </authorList>
    </citation>
    <scope>NUCLEOTIDE SEQUENCE [LARGE SCALE GENOMIC DNA]</scope>
    <source>
        <strain evidence="5 6">DSM 45169</strain>
    </source>
</reference>
<proteinExistence type="predicted"/>
<dbReference type="Pfam" id="PF01522">
    <property type="entry name" value="Polysacc_deac_1"/>
    <property type="match status" value="1"/>
</dbReference>
<dbReference type="InterPro" id="IPR011330">
    <property type="entry name" value="Glyco_hydro/deAcase_b/a-brl"/>
</dbReference>
<evidence type="ECO:0000313" key="5">
    <source>
        <dbReference type="EMBL" id="PTM58037.1"/>
    </source>
</evidence>
<dbReference type="OrthoDB" id="9812065at2"/>
<feature type="domain" description="NodB homology" evidence="4">
    <location>
        <begin position="82"/>
        <end position="262"/>
    </location>
</feature>
<dbReference type="InterPro" id="IPR002509">
    <property type="entry name" value="NODB_dom"/>
</dbReference>
<keyword evidence="2" id="KW-0378">Hydrolase</keyword>
<comment type="caution">
    <text evidence="5">The sequence shown here is derived from an EMBL/GenBank/DDBJ whole genome shotgun (WGS) entry which is preliminary data.</text>
</comment>
<keyword evidence="3" id="KW-0472">Membrane</keyword>
<evidence type="ECO:0000256" key="2">
    <source>
        <dbReference type="ARBA" id="ARBA00022801"/>
    </source>
</evidence>
<dbReference type="GO" id="GO:0016810">
    <property type="term" value="F:hydrolase activity, acting on carbon-nitrogen (but not peptide) bonds"/>
    <property type="evidence" value="ECO:0007669"/>
    <property type="project" value="InterPro"/>
</dbReference>
<accession>A0A2T4Z821</accession>
<dbReference type="GO" id="GO:0046872">
    <property type="term" value="F:metal ion binding"/>
    <property type="evidence" value="ECO:0007669"/>
    <property type="project" value="UniProtKB-KW"/>
</dbReference>
<dbReference type="InterPro" id="IPR050248">
    <property type="entry name" value="Polysacc_deacetylase_ArnD"/>
</dbReference>
<dbReference type="RefSeq" id="WP_107724894.1">
    <property type="nucleotide sequence ID" value="NZ_PZZP01000001.1"/>
</dbReference>
<evidence type="ECO:0000259" key="4">
    <source>
        <dbReference type="PROSITE" id="PS51677"/>
    </source>
</evidence>
<dbReference type="AlphaFoldDB" id="A0A2T4Z821"/>
<dbReference type="PROSITE" id="PS51677">
    <property type="entry name" value="NODB"/>
    <property type="match status" value="1"/>
</dbReference>
<gene>
    <name evidence="5" type="ORF">C8J48_0609</name>
</gene>
<dbReference type="GO" id="GO:0005975">
    <property type="term" value="P:carbohydrate metabolic process"/>
    <property type="evidence" value="ECO:0007669"/>
    <property type="project" value="InterPro"/>
</dbReference>
<evidence type="ECO:0000256" key="1">
    <source>
        <dbReference type="ARBA" id="ARBA00022723"/>
    </source>
</evidence>
<keyword evidence="3" id="KW-1133">Transmembrane helix</keyword>
<name>A0A2T4Z821_9BACL</name>
<sequence>MNGAFPSGWTWGWFLILVLGCLAIFPLTFNALVQGQENGESSDEAPVVDDEDLPLSAQIASQQWEKVSREAVDAESVSPLYKRVALTFDDGPDGRYTVEILDILRREGVPATFFVVGHMVRGYPGIVKRMDEEGHVVANHSWSHPILTQMNEKKIKKELTATNRAVEQAIGKEMLLMRPPYGAIRGKEEIVKNGGWEIVMWDVDPMDWKREKTAQEIRFSVTGGVKPDSIVLLHSAGGDREATVRALPGIIRDLHRAGYRFVTVDEILGESPYKN</sequence>
<organism evidence="5 6">
    <name type="scientific">Desmospora activa DSM 45169</name>
    <dbReference type="NCBI Taxonomy" id="1121389"/>
    <lineage>
        <taxon>Bacteria</taxon>
        <taxon>Bacillati</taxon>
        <taxon>Bacillota</taxon>
        <taxon>Bacilli</taxon>
        <taxon>Bacillales</taxon>
        <taxon>Thermoactinomycetaceae</taxon>
        <taxon>Desmospora</taxon>
    </lineage>
</organism>
<evidence type="ECO:0000256" key="3">
    <source>
        <dbReference type="SAM" id="Phobius"/>
    </source>
</evidence>
<dbReference type="SUPFAM" id="SSF88713">
    <property type="entry name" value="Glycoside hydrolase/deacetylase"/>
    <property type="match status" value="1"/>
</dbReference>
<keyword evidence="1" id="KW-0479">Metal-binding</keyword>
<feature type="transmembrane region" description="Helical" evidence="3">
    <location>
        <begin position="12"/>
        <end position="33"/>
    </location>
</feature>
<dbReference type="EMBL" id="PZZP01000001">
    <property type="protein sequence ID" value="PTM58037.1"/>
    <property type="molecule type" value="Genomic_DNA"/>
</dbReference>
<dbReference type="GO" id="GO:0016020">
    <property type="term" value="C:membrane"/>
    <property type="evidence" value="ECO:0007669"/>
    <property type="project" value="TreeGrafter"/>
</dbReference>
<dbReference type="Proteomes" id="UP000241639">
    <property type="component" value="Unassembled WGS sequence"/>
</dbReference>
<dbReference type="PANTHER" id="PTHR10587:SF133">
    <property type="entry name" value="CHITIN DEACETYLASE 1-RELATED"/>
    <property type="match status" value="1"/>
</dbReference>
<dbReference type="CDD" id="cd10917">
    <property type="entry name" value="CE4_NodB_like_6s_7s"/>
    <property type="match status" value="1"/>
</dbReference>
<keyword evidence="6" id="KW-1185">Reference proteome</keyword>